<dbReference type="KEGG" id="vab:WPS_22480"/>
<dbReference type="SUPFAM" id="SSF50037">
    <property type="entry name" value="C-terminal domain of transcriptional repressors"/>
    <property type="match status" value="1"/>
</dbReference>
<protein>
    <recommendedName>
        <fullName evidence="12">Manganese transport regulator</fullName>
    </recommendedName>
</protein>
<dbReference type="RefSeq" id="WP_317994595.1">
    <property type="nucleotide sequence ID" value="NZ_AP025523.1"/>
</dbReference>
<evidence type="ECO:0000256" key="12">
    <source>
        <dbReference type="ARBA" id="ARBA00032593"/>
    </source>
</evidence>
<dbReference type="InterPro" id="IPR036390">
    <property type="entry name" value="WH_DNA-bd_sf"/>
</dbReference>
<evidence type="ECO:0000256" key="9">
    <source>
        <dbReference type="ARBA" id="ARBA00023159"/>
    </source>
</evidence>
<dbReference type="SMART" id="SM00529">
    <property type="entry name" value="HTH_DTXR"/>
    <property type="match status" value="1"/>
</dbReference>
<keyword evidence="9" id="KW-0010">Activator</keyword>
<dbReference type="InterPro" id="IPR036421">
    <property type="entry name" value="Fe_dep_repressor_sf"/>
</dbReference>
<evidence type="ECO:0000256" key="2">
    <source>
        <dbReference type="ARBA" id="ARBA00007871"/>
    </source>
</evidence>
<dbReference type="EMBL" id="AP025523">
    <property type="protein sequence ID" value="BDE06972.1"/>
    <property type="molecule type" value="Genomic_DNA"/>
</dbReference>
<sequence>MAGHTHFAESTEEYLEAIYRLEREGGGVSTSALAADLHVQPASVSGMLKKLASDGYLEYEVRSQPKLTRKGLELAVRVIRRNRLAEVFLHDMLGLPWDQVHEEACRLEHAISDRVEQRLVAVLGNPQVCPHGHAIPPLDLSEPPRCSLRLADALPGSTVRIGSVVEHEAATLQYLDRVGLRPGTVVEVVERGPVGGPVTVQTPNGRAALSLELARMIAVSAEASTALSA</sequence>
<evidence type="ECO:0000256" key="7">
    <source>
        <dbReference type="ARBA" id="ARBA00023015"/>
    </source>
</evidence>
<dbReference type="InterPro" id="IPR050536">
    <property type="entry name" value="DtxR_MntR_Metal-Reg"/>
</dbReference>
<evidence type="ECO:0000313" key="14">
    <source>
        <dbReference type="EMBL" id="BDE06972.1"/>
    </source>
</evidence>
<evidence type="ECO:0000256" key="1">
    <source>
        <dbReference type="ARBA" id="ARBA00004496"/>
    </source>
</evidence>
<keyword evidence="8" id="KW-0238">DNA-binding</keyword>
<dbReference type="Pfam" id="PF01325">
    <property type="entry name" value="Fe_dep_repress"/>
    <property type="match status" value="1"/>
</dbReference>
<gene>
    <name evidence="14" type="ORF">WPS_22480</name>
</gene>
<dbReference type="Gene3D" id="2.30.30.90">
    <property type="match status" value="1"/>
</dbReference>
<dbReference type="InterPro" id="IPR022689">
    <property type="entry name" value="Iron_dep_repressor"/>
</dbReference>
<evidence type="ECO:0000259" key="13">
    <source>
        <dbReference type="PROSITE" id="PS50944"/>
    </source>
</evidence>
<feature type="domain" description="HTH dtxR-type" evidence="13">
    <location>
        <begin position="7"/>
        <end position="68"/>
    </location>
</feature>
<evidence type="ECO:0000256" key="10">
    <source>
        <dbReference type="ARBA" id="ARBA00023163"/>
    </source>
</evidence>
<dbReference type="InterPro" id="IPR007167">
    <property type="entry name" value="Fe-transptr_FeoA-like"/>
</dbReference>
<dbReference type="PROSITE" id="PS50944">
    <property type="entry name" value="HTH_DTXR"/>
    <property type="match status" value="1"/>
</dbReference>
<evidence type="ECO:0000313" key="15">
    <source>
        <dbReference type="Proteomes" id="UP001317532"/>
    </source>
</evidence>
<evidence type="ECO:0000256" key="4">
    <source>
        <dbReference type="ARBA" id="ARBA00022490"/>
    </source>
</evidence>
<comment type="subunit">
    <text evidence="3">Homodimer.</text>
</comment>
<dbReference type="PANTHER" id="PTHR33238:SF11">
    <property type="entry name" value="TRANSCRIPTIONAL REGULATOR MNTR"/>
    <property type="match status" value="1"/>
</dbReference>
<evidence type="ECO:0000256" key="11">
    <source>
        <dbReference type="ARBA" id="ARBA00023211"/>
    </source>
</evidence>
<keyword evidence="7" id="KW-0805">Transcription regulation</keyword>
<dbReference type="InterPro" id="IPR022687">
    <property type="entry name" value="HTH_DTXR"/>
</dbReference>
<proteinExistence type="inferred from homology"/>
<dbReference type="GO" id="GO:0046914">
    <property type="term" value="F:transition metal ion binding"/>
    <property type="evidence" value="ECO:0007669"/>
    <property type="project" value="InterPro"/>
</dbReference>
<dbReference type="Gene3D" id="1.10.10.10">
    <property type="entry name" value="Winged helix-like DNA-binding domain superfamily/Winged helix DNA-binding domain"/>
    <property type="match status" value="1"/>
</dbReference>
<dbReference type="PANTHER" id="PTHR33238">
    <property type="entry name" value="IRON (METAL) DEPENDENT REPRESSOR, DTXR FAMILY"/>
    <property type="match status" value="1"/>
</dbReference>
<accession>A0AAN2CAU7</accession>
<dbReference type="GO" id="GO:0003700">
    <property type="term" value="F:DNA-binding transcription factor activity"/>
    <property type="evidence" value="ECO:0007669"/>
    <property type="project" value="InterPro"/>
</dbReference>
<evidence type="ECO:0000256" key="8">
    <source>
        <dbReference type="ARBA" id="ARBA00023125"/>
    </source>
</evidence>
<organism evidence="14 15">
    <name type="scientific">Vulcanimicrobium alpinum</name>
    <dbReference type="NCBI Taxonomy" id="3016050"/>
    <lineage>
        <taxon>Bacteria</taxon>
        <taxon>Bacillati</taxon>
        <taxon>Vulcanimicrobiota</taxon>
        <taxon>Vulcanimicrobiia</taxon>
        <taxon>Vulcanimicrobiales</taxon>
        <taxon>Vulcanimicrobiaceae</taxon>
        <taxon>Vulcanimicrobium</taxon>
    </lineage>
</organism>
<evidence type="ECO:0000256" key="5">
    <source>
        <dbReference type="ARBA" id="ARBA00022491"/>
    </source>
</evidence>
<dbReference type="InterPro" id="IPR001367">
    <property type="entry name" value="Fe_dep_repressor"/>
</dbReference>
<dbReference type="SUPFAM" id="SSF47979">
    <property type="entry name" value="Iron-dependent repressor protein, dimerization domain"/>
    <property type="match status" value="1"/>
</dbReference>
<keyword evidence="5" id="KW-0678">Repressor</keyword>
<dbReference type="Proteomes" id="UP001317532">
    <property type="component" value="Chromosome"/>
</dbReference>
<dbReference type="GO" id="GO:0005737">
    <property type="term" value="C:cytoplasm"/>
    <property type="evidence" value="ECO:0007669"/>
    <property type="project" value="UniProtKB-SubCell"/>
</dbReference>
<evidence type="ECO:0000256" key="6">
    <source>
        <dbReference type="ARBA" id="ARBA00023004"/>
    </source>
</evidence>
<dbReference type="AlphaFoldDB" id="A0AAN2CAU7"/>
<dbReference type="SUPFAM" id="SSF46785">
    <property type="entry name" value="Winged helix' DNA-binding domain"/>
    <property type="match status" value="1"/>
</dbReference>
<keyword evidence="6" id="KW-0408">Iron</keyword>
<dbReference type="SMART" id="SM00899">
    <property type="entry name" value="FeoA"/>
    <property type="match status" value="1"/>
</dbReference>
<dbReference type="InterPro" id="IPR038157">
    <property type="entry name" value="FeoA_core_dom"/>
</dbReference>
<keyword evidence="15" id="KW-1185">Reference proteome</keyword>
<dbReference type="InterPro" id="IPR036388">
    <property type="entry name" value="WH-like_DNA-bd_sf"/>
</dbReference>
<dbReference type="Pfam" id="PF04023">
    <property type="entry name" value="FeoA"/>
    <property type="match status" value="1"/>
</dbReference>
<name>A0AAN2CAU7_UNVUL</name>
<comment type="similarity">
    <text evidence="2">Belongs to the DtxR/MntR family.</text>
</comment>
<dbReference type="Gene3D" id="1.10.60.10">
    <property type="entry name" value="Iron dependent repressor, metal binding and dimerisation domain"/>
    <property type="match status" value="1"/>
</dbReference>
<dbReference type="GO" id="GO:0046983">
    <property type="term" value="F:protein dimerization activity"/>
    <property type="evidence" value="ECO:0007669"/>
    <property type="project" value="InterPro"/>
</dbReference>
<evidence type="ECO:0000256" key="3">
    <source>
        <dbReference type="ARBA" id="ARBA00011738"/>
    </source>
</evidence>
<keyword evidence="10" id="KW-0804">Transcription</keyword>
<dbReference type="GO" id="GO:0003677">
    <property type="term" value="F:DNA binding"/>
    <property type="evidence" value="ECO:0007669"/>
    <property type="project" value="UniProtKB-KW"/>
</dbReference>
<reference evidence="14 15" key="1">
    <citation type="journal article" date="2022" name="ISME Commun">
        <title>Vulcanimicrobium alpinus gen. nov. sp. nov., the first cultivated representative of the candidate phylum 'Eremiobacterota', is a metabolically versatile aerobic anoxygenic phototroph.</title>
        <authorList>
            <person name="Yabe S."/>
            <person name="Muto K."/>
            <person name="Abe K."/>
            <person name="Yokota A."/>
            <person name="Staudigel H."/>
            <person name="Tebo B.M."/>
        </authorList>
    </citation>
    <scope>NUCLEOTIDE SEQUENCE [LARGE SCALE GENOMIC DNA]</scope>
    <source>
        <strain evidence="14 15">WC8-2</strain>
    </source>
</reference>
<keyword evidence="4" id="KW-0963">Cytoplasm</keyword>
<keyword evidence="11" id="KW-0464">Manganese</keyword>
<comment type="subcellular location">
    <subcellularLocation>
        <location evidence="1">Cytoplasm</location>
    </subcellularLocation>
</comment>
<dbReference type="InterPro" id="IPR008988">
    <property type="entry name" value="Transcriptional_repressor_C"/>
</dbReference>
<dbReference type="Pfam" id="PF02742">
    <property type="entry name" value="Fe_dep_repr_C"/>
    <property type="match status" value="1"/>
</dbReference>